<gene>
    <name evidence="1" type="ORF">GALMADRAFT_250306</name>
</gene>
<name>A0A067STY6_GALM3</name>
<protein>
    <recommendedName>
        <fullName evidence="3">F-box domain-containing protein</fullName>
    </recommendedName>
</protein>
<keyword evidence="2" id="KW-1185">Reference proteome</keyword>
<dbReference type="AlphaFoldDB" id="A0A067STY6"/>
<dbReference type="EMBL" id="KL142383">
    <property type="protein sequence ID" value="KDR74390.1"/>
    <property type="molecule type" value="Genomic_DNA"/>
</dbReference>
<reference evidence="2" key="1">
    <citation type="journal article" date="2014" name="Proc. Natl. Acad. Sci. U.S.A.">
        <title>Extensive sampling of basidiomycete genomes demonstrates inadequacy of the white-rot/brown-rot paradigm for wood decay fungi.</title>
        <authorList>
            <person name="Riley R."/>
            <person name="Salamov A.A."/>
            <person name="Brown D.W."/>
            <person name="Nagy L.G."/>
            <person name="Floudas D."/>
            <person name="Held B.W."/>
            <person name="Levasseur A."/>
            <person name="Lombard V."/>
            <person name="Morin E."/>
            <person name="Otillar R."/>
            <person name="Lindquist E.A."/>
            <person name="Sun H."/>
            <person name="LaButti K.M."/>
            <person name="Schmutz J."/>
            <person name="Jabbour D."/>
            <person name="Luo H."/>
            <person name="Baker S.E."/>
            <person name="Pisabarro A.G."/>
            <person name="Walton J.D."/>
            <person name="Blanchette R.A."/>
            <person name="Henrissat B."/>
            <person name="Martin F."/>
            <person name="Cullen D."/>
            <person name="Hibbett D.S."/>
            <person name="Grigoriev I.V."/>
        </authorList>
    </citation>
    <scope>NUCLEOTIDE SEQUENCE [LARGE SCALE GENOMIC DNA]</scope>
    <source>
        <strain evidence="2">CBS 339.88</strain>
    </source>
</reference>
<evidence type="ECO:0000313" key="2">
    <source>
        <dbReference type="Proteomes" id="UP000027222"/>
    </source>
</evidence>
<evidence type="ECO:0008006" key="3">
    <source>
        <dbReference type="Google" id="ProtNLM"/>
    </source>
</evidence>
<evidence type="ECO:0000313" key="1">
    <source>
        <dbReference type="EMBL" id="KDR74390.1"/>
    </source>
</evidence>
<dbReference type="OrthoDB" id="3365698at2759"/>
<dbReference type="HOGENOM" id="CLU_030662_0_0_1"/>
<organism evidence="1 2">
    <name type="scientific">Galerina marginata (strain CBS 339.88)</name>
    <dbReference type="NCBI Taxonomy" id="685588"/>
    <lineage>
        <taxon>Eukaryota</taxon>
        <taxon>Fungi</taxon>
        <taxon>Dikarya</taxon>
        <taxon>Basidiomycota</taxon>
        <taxon>Agaricomycotina</taxon>
        <taxon>Agaricomycetes</taxon>
        <taxon>Agaricomycetidae</taxon>
        <taxon>Agaricales</taxon>
        <taxon>Agaricineae</taxon>
        <taxon>Strophariaceae</taxon>
        <taxon>Galerina</taxon>
    </lineage>
</organism>
<sequence>MMNSSATIFTQQKFSLNNDLLWRILDINANMYHKSEEEIPALTTLRLTSQVSASWRELAISAASLWGSVINLNHLNQKKGHWRDEVLKRSKLSLLCVKGKTGSSLQSAEFFASILTDHWHRIRILDLEKSGNIEYIGVQVLITLFSRSAPFLENFTVPTLYSRPGSAPLIDDAFRIFSDNAPFLRNFKHFTVMPSHIHAPWMSQLRRLVLIQPISAHKFIGALSSMSLLESLTATCHLIKDSRMNPLPVVTVSRLNQLYFNCNLATSTEWIHILSKITPATDCSLRFVFHLSNREAQLTATDMALAMSLLSNYSQRHFNTCKALSVGLLIKPTSIILLDTEKIAFSKDDVGLDRFEFSLSQSSPFPSRASPSVLESIGQCHWNSVETLKLSIEDPIGPSDINFIKFVSSLISLTSLTVWPRTLQLLSRIPTHLVSTLFPCLQDLCYITEEAQQSDSVILKPFLKLRKKVGRPISVLYLGGDYIQNQDFRFLDVYHDLTVVWWFYDEWQERDQRMEYRCGSGKPGVLDFASKKR</sequence>
<accession>A0A067STY6</accession>
<proteinExistence type="predicted"/>
<dbReference type="Proteomes" id="UP000027222">
    <property type="component" value="Unassembled WGS sequence"/>
</dbReference>